<dbReference type="AlphaFoldDB" id="A0A3R7L1H8"/>
<dbReference type="OrthoDB" id="267397at2759"/>
<feature type="compositionally biased region" description="Basic and acidic residues" evidence="1">
    <location>
        <begin position="220"/>
        <end position="236"/>
    </location>
</feature>
<dbReference type="Gene3D" id="1.10.8.10">
    <property type="entry name" value="DNA helicase RuvA subunit, C-terminal domain"/>
    <property type="match status" value="1"/>
</dbReference>
<dbReference type="PROSITE" id="PS50030">
    <property type="entry name" value="UBA"/>
    <property type="match status" value="1"/>
</dbReference>
<evidence type="ECO:0000259" key="2">
    <source>
        <dbReference type="PROSITE" id="PS50030"/>
    </source>
</evidence>
<dbReference type="GO" id="GO:0005829">
    <property type="term" value="C:cytosol"/>
    <property type="evidence" value="ECO:0007669"/>
    <property type="project" value="TreeGrafter"/>
</dbReference>
<dbReference type="Pfam" id="PF00627">
    <property type="entry name" value="UBA"/>
    <property type="match status" value="1"/>
</dbReference>
<dbReference type="InterPro" id="IPR015940">
    <property type="entry name" value="UBA"/>
</dbReference>
<gene>
    <name evidence="4" type="ORF">Tco025E_07739</name>
</gene>
<dbReference type="PANTHER" id="PTHR10677:SF3">
    <property type="entry name" value="FI07626P-RELATED"/>
    <property type="match status" value="1"/>
</dbReference>
<feature type="domain" description="UBA" evidence="2">
    <location>
        <begin position="334"/>
        <end position="377"/>
    </location>
</feature>
<dbReference type="GO" id="GO:0006511">
    <property type="term" value="P:ubiquitin-dependent protein catabolic process"/>
    <property type="evidence" value="ECO:0007669"/>
    <property type="project" value="TreeGrafter"/>
</dbReference>
<evidence type="ECO:0000256" key="1">
    <source>
        <dbReference type="SAM" id="MobiDB-lite"/>
    </source>
</evidence>
<dbReference type="GeneID" id="40321350"/>
<feature type="region of interest" description="Disordered" evidence="1">
    <location>
        <begin position="213"/>
        <end position="257"/>
    </location>
</feature>
<organism evidence="4 5">
    <name type="scientific">Trypanosoma conorhini</name>
    <dbReference type="NCBI Taxonomy" id="83891"/>
    <lineage>
        <taxon>Eukaryota</taxon>
        <taxon>Discoba</taxon>
        <taxon>Euglenozoa</taxon>
        <taxon>Kinetoplastea</taxon>
        <taxon>Metakinetoplastina</taxon>
        <taxon>Trypanosomatida</taxon>
        <taxon>Trypanosomatidae</taxon>
        <taxon>Trypanosoma</taxon>
    </lineage>
</organism>
<feature type="domain" description="Ubiquitin-like" evidence="3">
    <location>
        <begin position="1"/>
        <end position="53"/>
    </location>
</feature>
<dbReference type="SUPFAM" id="SSF46934">
    <property type="entry name" value="UBA-like"/>
    <property type="match status" value="1"/>
</dbReference>
<sequence length="379" mass="41117">MLFQVVSNITEKQELFIEDEMRVGEVRVLIGQMIGADEETIRLTFQGHVLEDDTATWALILQLYPLAEDAPRKLFVHVSERLRTSSASMTAMRAALVSASGHENEKDARVQAKMMEPVIDLMVRDPSTLELMLATNPGMKEMLDKHPELRRHLCDPETLKTLMMAQIDPDQRRSLSRGMGLQLAQLSALPGGEQLFERMTSEYVNDMSELMETRGPNASDRVDEAQARPDPNKEANSEALPNPWEQQPPNAGNALGANPMGPNVSYMPNLFAGGGAAGGATPFAGLSGSIPSRLGSSNPYASAPFIPLWMTAPSNVGGQAQPTFHTQAGDAYGSAAEWAPQLAVLKEMGFDNEALCLEALRASNGDIDGAVNYIADKHA</sequence>
<dbReference type="RefSeq" id="XP_029225302.1">
    <property type="nucleotide sequence ID" value="XM_029374598.1"/>
</dbReference>
<dbReference type="InterPro" id="IPR009060">
    <property type="entry name" value="UBA-like_sf"/>
</dbReference>
<reference evidence="4 5" key="1">
    <citation type="journal article" date="2018" name="BMC Genomics">
        <title>Genomic comparison of Trypanosoma conorhini and Trypanosoma rangeli to Trypanosoma cruzi strains of high and low virulence.</title>
        <authorList>
            <person name="Bradwell K.R."/>
            <person name="Koparde V.N."/>
            <person name="Matveyev A.V."/>
            <person name="Serrano M.G."/>
            <person name="Alves J.M."/>
            <person name="Parikh H."/>
            <person name="Huang B."/>
            <person name="Lee V."/>
            <person name="Espinosa-Alvarez O."/>
            <person name="Ortiz P.A."/>
            <person name="Costa-Martins A.G."/>
            <person name="Teixeira M.M."/>
            <person name="Buck G.A."/>
        </authorList>
    </citation>
    <scope>NUCLEOTIDE SEQUENCE [LARGE SCALE GENOMIC DNA]</scope>
    <source>
        <strain evidence="4 5">025E</strain>
    </source>
</reference>
<dbReference type="GO" id="GO:0031593">
    <property type="term" value="F:polyubiquitin modification-dependent protein binding"/>
    <property type="evidence" value="ECO:0007669"/>
    <property type="project" value="TreeGrafter"/>
</dbReference>
<evidence type="ECO:0000313" key="5">
    <source>
        <dbReference type="Proteomes" id="UP000284403"/>
    </source>
</evidence>
<dbReference type="EMBL" id="MKKU01000626">
    <property type="protein sequence ID" value="RNF05705.1"/>
    <property type="molecule type" value="Genomic_DNA"/>
</dbReference>
<accession>A0A3R7L1H8</accession>
<dbReference type="Pfam" id="PF23195">
    <property type="entry name" value="UBQLN1"/>
    <property type="match status" value="1"/>
</dbReference>
<dbReference type="PROSITE" id="PS50053">
    <property type="entry name" value="UBIQUITIN_2"/>
    <property type="match status" value="1"/>
</dbReference>
<evidence type="ECO:0000259" key="3">
    <source>
        <dbReference type="PROSITE" id="PS50053"/>
    </source>
</evidence>
<protein>
    <submittedName>
        <fullName evidence="4">Ubiquilin</fullName>
    </submittedName>
</protein>
<dbReference type="SUPFAM" id="SSF54236">
    <property type="entry name" value="Ubiquitin-like"/>
    <property type="match status" value="1"/>
</dbReference>
<dbReference type="PANTHER" id="PTHR10677">
    <property type="entry name" value="UBIQUILIN"/>
    <property type="match status" value="1"/>
</dbReference>
<keyword evidence="5" id="KW-1185">Reference proteome</keyword>
<proteinExistence type="predicted"/>
<comment type="caution">
    <text evidence="4">The sequence shown here is derived from an EMBL/GenBank/DDBJ whole genome shotgun (WGS) entry which is preliminary data.</text>
</comment>
<evidence type="ECO:0000313" key="4">
    <source>
        <dbReference type="EMBL" id="RNF05705.1"/>
    </source>
</evidence>
<dbReference type="InterPro" id="IPR000626">
    <property type="entry name" value="Ubiquitin-like_dom"/>
</dbReference>
<dbReference type="Proteomes" id="UP000284403">
    <property type="component" value="Unassembled WGS sequence"/>
</dbReference>
<dbReference type="InterPro" id="IPR015496">
    <property type="entry name" value="Ubiquilin"/>
</dbReference>
<dbReference type="InterPro" id="IPR029071">
    <property type="entry name" value="Ubiquitin-like_domsf"/>
</dbReference>
<name>A0A3R7L1H8_9TRYP</name>
<dbReference type="SMART" id="SM00165">
    <property type="entry name" value="UBA"/>
    <property type="match status" value="1"/>
</dbReference>